<dbReference type="SUPFAM" id="SSF48371">
    <property type="entry name" value="ARM repeat"/>
    <property type="match status" value="1"/>
</dbReference>
<dbReference type="Gene3D" id="1.25.10.10">
    <property type="entry name" value="Leucine-rich Repeat Variant"/>
    <property type="match status" value="1"/>
</dbReference>
<dbReference type="AlphaFoldDB" id="A0A4Q2DCF2"/>
<evidence type="ECO:0000313" key="2">
    <source>
        <dbReference type="Proteomes" id="UP000290288"/>
    </source>
</evidence>
<keyword evidence="2" id="KW-1185">Reference proteome</keyword>
<protein>
    <submittedName>
        <fullName evidence="1">Uncharacterized protein</fullName>
    </submittedName>
</protein>
<comment type="caution">
    <text evidence="1">The sequence shown here is derived from an EMBL/GenBank/DDBJ whole genome shotgun (WGS) entry which is preliminary data.</text>
</comment>
<dbReference type="Proteomes" id="UP000290288">
    <property type="component" value="Unassembled WGS sequence"/>
</dbReference>
<dbReference type="EMBL" id="SDEE01000343">
    <property type="protein sequence ID" value="RXW17400.1"/>
    <property type="molecule type" value="Genomic_DNA"/>
</dbReference>
<accession>A0A4Q2DCF2</accession>
<dbReference type="InterPro" id="IPR011989">
    <property type="entry name" value="ARM-like"/>
</dbReference>
<name>A0A4Q2DCF2_9AGAR</name>
<sequence length="539" mass="60414">MLSACRGVLQGEESVKITSLYILSLCLGKAGCTASETERTSEWAGSIETEKRKSVEALELKFLPWLYTATITQIQNMATKVLNDIPAEPEIRAARSSQGILEILVSAIACPNLPIDPLKMLSQVPDLKSDLFNKPSIETISNMTVFEREGARKDGLQVLTNLVASSKEKLDTVSAALRASVESGFKSDERQQRMRTIAFVRTIWNNCDSSFYFLVDNAIPALVEVALNADSTDVRQPALRLVNAMWEKQPYAQRIRDAVPTTLNNGLDGDSKKRHRVLTDLLEHLKDDESKVALEKPQYAFAWEDNINLVLAIFPVVFRKIVRIAIHDDSESVRDRAFCLLKELFNNGHVSGSLKVDVALAWLKAATEPGVCSRALHVLETFIDIFDLTNVGLLKKIIEWASADEHNDDLTPEMLEVVKEAILSLQDKVFSSEGDANVRALWVQFLADMEERVSSEFPEIVPIFADLYVKMESDTDLFESAHEDLLLLEEARLSKKVEEKLQLIAKEMRHEIKAKSSLAIQVEADESKYPIPPAKLWTE</sequence>
<evidence type="ECO:0000313" key="1">
    <source>
        <dbReference type="EMBL" id="RXW17400.1"/>
    </source>
</evidence>
<gene>
    <name evidence="1" type="ORF">EST38_g8455</name>
</gene>
<dbReference type="InterPro" id="IPR016024">
    <property type="entry name" value="ARM-type_fold"/>
</dbReference>
<proteinExistence type="predicted"/>
<organism evidence="1 2">
    <name type="scientific">Candolleomyces aberdarensis</name>
    <dbReference type="NCBI Taxonomy" id="2316362"/>
    <lineage>
        <taxon>Eukaryota</taxon>
        <taxon>Fungi</taxon>
        <taxon>Dikarya</taxon>
        <taxon>Basidiomycota</taxon>
        <taxon>Agaricomycotina</taxon>
        <taxon>Agaricomycetes</taxon>
        <taxon>Agaricomycetidae</taxon>
        <taxon>Agaricales</taxon>
        <taxon>Agaricineae</taxon>
        <taxon>Psathyrellaceae</taxon>
        <taxon>Candolleomyces</taxon>
    </lineage>
</organism>
<reference evidence="1 2" key="1">
    <citation type="submission" date="2019-01" db="EMBL/GenBank/DDBJ databases">
        <title>Draft genome sequence of Psathyrella aberdarensis IHI B618.</title>
        <authorList>
            <person name="Buettner E."/>
            <person name="Kellner H."/>
        </authorList>
    </citation>
    <scope>NUCLEOTIDE SEQUENCE [LARGE SCALE GENOMIC DNA]</scope>
    <source>
        <strain evidence="1 2">IHI B618</strain>
    </source>
</reference>